<reference evidence="2 3" key="1">
    <citation type="submission" date="2015-01" db="EMBL/GenBank/DDBJ databases">
        <title>Erwinia tracheiphila.</title>
        <authorList>
            <person name="Shapiro L.R."/>
        </authorList>
    </citation>
    <scope>NUCLEOTIDE SEQUENCE [LARGE SCALE GENOMIC DNA]</scope>
    <source>
        <strain evidence="2 3">BuffGH</strain>
    </source>
</reference>
<dbReference type="Pfam" id="PF14567">
    <property type="entry name" value="SUKH_5"/>
    <property type="match status" value="1"/>
</dbReference>
<evidence type="ECO:0000259" key="1">
    <source>
        <dbReference type="SMART" id="SM00860"/>
    </source>
</evidence>
<accession>A0A0M2KEQ1</accession>
<dbReference type="InterPro" id="IPR018958">
    <property type="entry name" value="Knr4/Smi1-like_dom"/>
</dbReference>
<dbReference type="AlphaFoldDB" id="A0A0M2KEQ1"/>
<dbReference type="Proteomes" id="UP000033924">
    <property type="component" value="Unassembled WGS sequence"/>
</dbReference>
<dbReference type="SMART" id="SM00860">
    <property type="entry name" value="SMI1_KNR4"/>
    <property type="match status" value="1"/>
</dbReference>
<gene>
    <name evidence="2" type="ORF">SY86_14560</name>
</gene>
<proteinExistence type="predicted"/>
<dbReference type="EMBL" id="JXNU01000003">
    <property type="protein sequence ID" value="KKF37860.1"/>
    <property type="molecule type" value="Genomic_DNA"/>
</dbReference>
<dbReference type="RefSeq" id="WP_046372311.1">
    <property type="nucleotide sequence ID" value="NZ_CP089932.1"/>
</dbReference>
<dbReference type="InterPro" id="IPR037883">
    <property type="entry name" value="Knr4/Smi1-like_sf"/>
</dbReference>
<keyword evidence="3" id="KW-1185">Reference proteome</keyword>
<feature type="domain" description="Knr4/Smi1-like" evidence="1">
    <location>
        <begin position="24"/>
        <end position="147"/>
    </location>
</feature>
<evidence type="ECO:0000313" key="3">
    <source>
        <dbReference type="Proteomes" id="UP000033924"/>
    </source>
</evidence>
<comment type="caution">
    <text evidence="2">The sequence shown here is derived from an EMBL/GenBank/DDBJ whole genome shotgun (WGS) entry which is preliminary data.</text>
</comment>
<dbReference type="SUPFAM" id="SSF160631">
    <property type="entry name" value="SMI1/KNR4-like"/>
    <property type="match status" value="1"/>
</dbReference>
<dbReference type="Gene3D" id="3.40.1580.10">
    <property type="entry name" value="SMI1/KNR4-like"/>
    <property type="match status" value="1"/>
</dbReference>
<name>A0A0M2KEQ1_9GAMM</name>
<sequence>MADIQDLIDRLNSSSKHEIFWLGAADKSQISNLENALMLTFPEDFKVFLEKTGGGGVVEQEISGIEDNNALAEFGGTIFYDTNYCRKEYSLPDNLVVIYLKDDEVCWCIDTSKNNNGVVVSFDLFSKKIAKNLFPSFYDFFKEYVELRS</sequence>
<organism evidence="2 3">
    <name type="scientific">Erwinia tracheiphila</name>
    <dbReference type="NCBI Taxonomy" id="65700"/>
    <lineage>
        <taxon>Bacteria</taxon>
        <taxon>Pseudomonadati</taxon>
        <taxon>Pseudomonadota</taxon>
        <taxon>Gammaproteobacteria</taxon>
        <taxon>Enterobacterales</taxon>
        <taxon>Erwiniaceae</taxon>
        <taxon>Erwinia</taxon>
    </lineage>
</organism>
<evidence type="ECO:0000313" key="2">
    <source>
        <dbReference type="EMBL" id="KKF37860.1"/>
    </source>
</evidence>
<dbReference type="PATRIC" id="fig|65700.7.peg.3646"/>
<protein>
    <submittedName>
        <fullName evidence="2">1,3-beta-glucan synthase regulator</fullName>
    </submittedName>
</protein>